<keyword evidence="2" id="KW-1185">Reference proteome</keyword>
<name>A0A1J1J265_9DIPT</name>
<evidence type="ECO:0000313" key="2">
    <source>
        <dbReference type="Proteomes" id="UP000183832"/>
    </source>
</evidence>
<sequence length="86" mass="10231">MSYSVISKATLYEILKLNFYFLFFLFNVDISKQFEVTYTVVKKCCVVERFTMTILLLSKERQQLVYVGARKQLMSSVGKMFKDRYL</sequence>
<dbReference type="EMBL" id="CVRI01000064">
    <property type="protein sequence ID" value="CRL05550.1"/>
    <property type="molecule type" value="Genomic_DNA"/>
</dbReference>
<reference evidence="1 2" key="1">
    <citation type="submission" date="2015-04" db="EMBL/GenBank/DDBJ databases">
        <authorList>
            <person name="Syromyatnikov M.Y."/>
            <person name="Popov V.N."/>
        </authorList>
    </citation>
    <scope>NUCLEOTIDE SEQUENCE [LARGE SCALE GENOMIC DNA]</scope>
</reference>
<gene>
    <name evidence="1" type="ORF">CLUMA_CG018579</name>
</gene>
<dbReference type="Proteomes" id="UP000183832">
    <property type="component" value="Unassembled WGS sequence"/>
</dbReference>
<organism evidence="1 2">
    <name type="scientific">Clunio marinus</name>
    <dbReference type="NCBI Taxonomy" id="568069"/>
    <lineage>
        <taxon>Eukaryota</taxon>
        <taxon>Metazoa</taxon>
        <taxon>Ecdysozoa</taxon>
        <taxon>Arthropoda</taxon>
        <taxon>Hexapoda</taxon>
        <taxon>Insecta</taxon>
        <taxon>Pterygota</taxon>
        <taxon>Neoptera</taxon>
        <taxon>Endopterygota</taxon>
        <taxon>Diptera</taxon>
        <taxon>Nematocera</taxon>
        <taxon>Chironomoidea</taxon>
        <taxon>Chironomidae</taxon>
        <taxon>Clunio</taxon>
    </lineage>
</organism>
<evidence type="ECO:0000313" key="1">
    <source>
        <dbReference type="EMBL" id="CRL05550.1"/>
    </source>
</evidence>
<dbReference type="AlphaFoldDB" id="A0A1J1J265"/>
<protein>
    <submittedName>
        <fullName evidence="1">CLUMA_CG018579, isoform A</fullName>
    </submittedName>
</protein>
<proteinExistence type="predicted"/>
<accession>A0A1J1J265</accession>